<dbReference type="GO" id="GO:0047499">
    <property type="term" value="F:calcium-independent phospholipase A2 activity"/>
    <property type="evidence" value="ECO:0007669"/>
    <property type="project" value="TreeGrafter"/>
</dbReference>
<evidence type="ECO:0000256" key="1">
    <source>
        <dbReference type="ARBA" id="ARBA00023098"/>
    </source>
</evidence>
<dbReference type="GO" id="GO:0019369">
    <property type="term" value="P:arachidonate metabolic process"/>
    <property type="evidence" value="ECO:0007669"/>
    <property type="project" value="TreeGrafter"/>
</dbReference>
<dbReference type="GO" id="GO:0046486">
    <property type="term" value="P:glycerolipid metabolic process"/>
    <property type="evidence" value="ECO:0007669"/>
    <property type="project" value="UniProtKB-ARBA"/>
</dbReference>
<dbReference type="SUPFAM" id="SSF52151">
    <property type="entry name" value="FabD/lysophospholipase-like"/>
    <property type="match status" value="1"/>
</dbReference>
<dbReference type="PROSITE" id="PS51635">
    <property type="entry name" value="PNPLA"/>
    <property type="match status" value="1"/>
</dbReference>
<protein>
    <recommendedName>
        <fullName evidence="4">PNPLA domain-containing protein</fullName>
    </recommendedName>
</protein>
<dbReference type="OrthoDB" id="630895at2759"/>
<evidence type="ECO:0000256" key="3">
    <source>
        <dbReference type="SAM" id="MobiDB-lite"/>
    </source>
</evidence>
<dbReference type="eggNOG" id="KOG4231">
    <property type="taxonomic scope" value="Eukaryota"/>
</dbReference>
<dbReference type="HOGENOM" id="CLU_000288_144_6_1"/>
<proteinExistence type="predicted"/>
<name>W9YAT6_9EURO</name>
<evidence type="ECO:0000256" key="2">
    <source>
        <dbReference type="PROSITE-ProRule" id="PRU01161"/>
    </source>
</evidence>
<dbReference type="InterPro" id="IPR016035">
    <property type="entry name" value="Acyl_Trfase/lysoPLipase"/>
</dbReference>
<feature type="compositionally biased region" description="Basic and acidic residues" evidence="3">
    <location>
        <begin position="426"/>
        <end position="442"/>
    </location>
</feature>
<dbReference type="PANTHER" id="PTHR24185">
    <property type="entry name" value="CALCIUM-INDEPENDENT PHOSPHOLIPASE A2-GAMMA"/>
    <property type="match status" value="1"/>
</dbReference>
<comment type="caution">
    <text evidence="5">The sequence shown here is derived from an EMBL/GenBank/DDBJ whole genome shotgun (WGS) entry which is preliminary data.</text>
</comment>
<feature type="short sequence motif" description="GXGXXG" evidence="2">
    <location>
        <begin position="24"/>
        <end position="29"/>
    </location>
</feature>
<evidence type="ECO:0000313" key="5">
    <source>
        <dbReference type="EMBL" id="EXJ86341.1"/>
    </source>
</evidence>
<accession>W9YAT6</accession>
<dbReference type="Gene3D" id="3.40.1090.10">
    <property type="entry name" value="Cytosolic phospholipase A2 catalytic domain"/>
    <property type="match status" value="1"/>
</dbReference>
<dbReference type="RefSeq" id="XP_007731620.1">
    <property type="nucleotide sequence ID" value="XM_007733430.1"/>
</dbReference>
<reference evidence="5 6" key="1">
    <citation type="submission" date="2013-03" db="EMBL/GenBank/DDBJ databases">
        <title>The Genome Sequence of Capronia epimyces CBS 606.96.</title>
        <authorList>
            <consortium name="The Broad Institute Genomics Platform"/>
            <person name="Cuomo C."/>
            <person name="de Hoog S."/>
            <person name="Gorbushina A."/>
            <person name="Walker B."/>
            <person name="Young S.K."/>
            <person name="Zeng Q."/>
            <person name="Gargeya S."/>
            <person name="Fitzgerald M."/>
            <person name="Haas B."/>
            <person name="Abouelleil A."/>
            <person name="Allen A.W."/>
            <person name="Alvarado L."/>
            <person name="Arachchi H.M."/>
            <person name="Berlin A.M."/>
            <person name="Chapman S.B."/>
            <person name="Gainer-Dewar J."/>
            <person name="Goldberg J."/>
            <person name="Griggs A."/>
            <person name="Gujja S."/>
            <person name="Hansen M."/>
            <person name="Howarth C."/>
            <person name="Imamovic A."/>
            <person name="Ireland A."/>
            <person name="Larimer J."/>
            <person name="McCowan C."/>
            <person name="Murphy C."/>
            <person name="Pearson M."/>
            <person name="Poon T.W."/>
            <person name="Priest M."/>
            <person name="Roberts A."/>
            <person name="Saif S."/>
            <person name="Shea T."/>
            <person name="Sisk P."/>
            <person name="Sykes S."/>
            <person name="Wortman J."/>
            <person name="Nusbaum C."/>
            <person name="Birren B."/>
        </authorList>
    </citation>
    <scope>NUCLEOTIDE SEQUENCE [LARGE SCALE GENOMIC DNA]</scope>
    <source>
        <strain evidence="5 6">CBS 606.96</strain>
    </source>
</reference>
<gene>
    <name evidence="5" type="ORF">A1O3_03292</name>
</gene>
<feature type="region of interest" description="Disordered" evidence="3">
    <location>
        <begin position="426"/>
        <end position="597"/>
    </location>
</feature>
<keyword evidence="6" id="KW-1185">Reference proteome</keyword>
<dbReference type="GeneID" id="19167420"/>
<feature type="compositionally biased region" description="Pro residues" evidence="3">
    <location>
        <begin position="573"/>
        <end position="585"/>
    </location>
</feature>
<dbReference type="AlphaFoldDB" id="W9YAT6"/>
<comment type="caution">
    <text evidence="2">Lacks conserved residue(s) required for the propagation of feature annotation.</text>
</comment>
<dbReference type="Pfam" id="PF01734">
    <property type="entry name" value="Patatin"/>
    <property type="match status" value="1"/>
</dbReference>
<sequence length="597" mass="66147">MEQNQLRRKDTTKGPPLRILSLDGGGVRGYSMLIILQELMHRVYVETEGRPPSRDATPKPCDYFDLIGGTGTGGLIAIMLGRLRMDLETCMDVYGRMTRRVFETDKTFAGIPYKQTLFKASKLEDAIKECVRAHTVFEDEGNDGTATGGREFQDLSSPVSATSAVAVRRSMSVRSGNSVSSSVNPRNSLISPSVPAWGNANASLYDGRENRTKTAVTAVYQGTNPRTGSSVLLRSYDSRKEPAPEFNCTIWQAGRATSAVGLAFKPIQIGHSIFHDEGAGKYNPAPQLLEEATVNEWPGREVGVFVSIGTGKRPEGTDGRQHEWWEGFLGGGLGAFAEARRRLMAKIEDCEEIHHQMLKSELAKRRVPVENYYRLNVSVGVGGYAMNEWQHLSEMTTNTRKYIREETSQRMLVDAAVKMAKIELMKRRQEHHSDTHSRDSSWSHRQRNIPASPRVAPSHPGAVELPADDTMPNTPPQQHRVPGNPPYPNDVLASSQDKFSLVPGESTPPRSSSDLPYRGKDDRILYQPSPAPSTYSSSEPPPRPPKTPINEPVYSTRPRPHPSPARLNGASRPPYPDYDDGPPPIVSKLRKPEYAPR</sequence>
<dbReference type="STRING" id="1182542.W9YAT6"/>
<evidence type="ECO:0000259" key="4">
    <source>
        <dbReference type="PROSITE" id="PS51635"/>
    </source>
</evidence>
<dbReference type="GO" id="GO:0016020">
    <property type="term" value="C:membrane"/>
    <property type="evidence" value="ECO:0007669"/>
    <property type="project" value="TreeGrafter"/>
</dbReference>
<keyword evidence="1" id="KW-0443">Lipid metabolism</keyword>
<organism evidence="5 6">
    <name type="scientific">Capronia epimyces CBS 606.96</name>
    <dbReference type="NCBI Taxonomy" id="1182542"/>
    <lineage>
        <taxon>Eukaryota</taxon>
        <taxon>Fungi</taxon>
        <taxon>Dikarya</taxon>
        <taxon>Ascomycota</taxon>
        <taxon>Pezizomycotina</taxon>
        <taxon>Eurotiomycetes</taxon>
        <taxon>Chaetothyriomycetidae</taxon>
        <taxon>Chaetothyriales</taxon>
        <taxon>Herpotrichiellaceae</taxon>
        <taxon>Capronia</taxon>
    </lineage>
</organism>
<dbReference type="EMBL" id="AMGY01000003">
    <property type="protein sequence ID" value="EXJ86341.1"/>
    <property type="molecule type" value="Genomic_DNA"/>
</dbReference>
<feature type="domain" description="PNPLA" evidence="4">
    <location>
        <begin position="20"/>
        <end position="190"/>
    </location>
</feature>
<dbReference type="InterPro" id="IPR002641">
    <property type="entry name" value="PNPLA_dom"/>
</dbReference>
<evidence type="ECO:0000313" key="6">
    <source>
        <dbReference type="Proteomes" id="UP000019478"/>
    </source>
</evidence>
<dbReference type="Proteomes" id="UP000019478">
    <property type="component" value="Unassembled WGS sequence"/>
</dbReference>
<dbReference type="PANTHER" id="PTHR24185:SF4">
    <property type="entry name" value="SERINE HYDROLASE, PUTATIVE (AFU_ORTHOLOGUE AFUA_2G07870)-RELATED"/>
    <property type="match status" value="1"/>
</dbReference>